<evidence type="ECO:0000256" key="13">
    <source>
        <dbReference type="ARBA" id="ARBA00049723"/>
    </source>
</evidence>
<dbReference type="RefSeq" id="WP_089298813.1">
    <property type="nucleotide sequence ID" value="NZ_BOMU01000078.1"/>
</dbReference>
<dbReference type="PANTHER" id="PTHR47470:SF1">
    <property type="entry name" value="FAD-DEPENDENT OXIDOREDUCTASE 2 FAD BINDING DOMAIN-CONTAINING PROTEIN"/>
    <property type="match status" value="1"/>
</dbReference>
<comment type="similarity">
    <text evidence="2">Belongs to the GMC oxidoreductase family.</text>
</comment>
<evidence type="ECO:0000313" key="19">
    <source>
        <dbReference type="Proteomes" id="UP000198415"/>
    </source>
</evidence>
<keyword evidence="6" id="KW-0560">Oxidoreductase</keyword>
<dbReference type="AlphaFoldDB" id="A0A239J446"/>
<evidence type="ECO:0000256" key="5">
    <source>
        <dbReference type="ARBA" id="ARBA00022827"/>
    </source>
</evidence>
<protein>
    <recommendedName>
        <fullName evidence="14">Cholesterol oxidase</fullName>
        <ecNumber evidence="13">1.1.3.6</ecNumber>
        <ecNumber evidence="11">5.3.3.1</ecNumber>
    </recommendedName>
    <alternativeName>
        <fullName evidence="15">Cholesterol isomerase</fullName>
    </alternativeName>
</protein>
<dbReference type="SUPFAM" id="SSF51905">
    <property type="entry name" value="FAD/NAD(P)-binding domain"/>
    <property type="match status" value="1"/>
</dbReference>
<dbReference type="Proteomes" id="UP000198415">
    <property type="component" value="Unassembled WGS sequence"/>
</dbReference>
<comment type="cofactor">
    <cofactor evidence="1">
        <name>FAD</name>
        <dbReference type="ChEBI" id="CHEBI:57692"/>
    </cofactor>
</comment>
<organism evidence="18 19">
    <name type="scientific">Actinoplanes regularis</name>
    <dbReference type="NCBI Taxonomy" id="52697"/>
    <lineage>
        <taxon>Bacteria</taxon>
        <taxon>Bacillati</taxon>
        <taxon>Actinomycetota</taxon>
        <taxon>Actinomycetes</taxon>
        <taxon>Micromonosporales</taxon>
        <taxon>Micromonosporaceae</taxon>
        <taxon>Actinoplanes</taxon>
    </lineage>
</organism>
<keyword evidence="5" id="KW-0274">FAD</keyword>
<accession>A0A239J446</accession>
<comment type="pathway">
    <text evidence="12">Steroid metabolism; cholesterol degradation.</text>
</comment>
<keyword evidence="3" id="KW-0153">Cholesterol metabolism</keyword>
<dbReference type="EMBL" id="FZNR01000032">
    <property type="protein sequence ID" value="SNT00585.1"/>
    <property type="molecule type" value="Genomic_DNA"/>
</dbReference>
<evidence type="ECO:0000256" key="8">
    <source>
        <dbReference type="ARBA" id="ARBA00023166"/>
    </source>
</evidence>
<dbReference type="Gene3D" id="3.50.50.60">
    <property type="entry name" value="FAD/NAD(P)-binding domain"/>
    <property type="match status" value="3"/>
</dbReference>
<evidence type="ECO:0000256" key="3">
    <source>
        <dbReference type="ARBA" id="ARBA00022548"/>
    </source>
</evidence>
<keyword evidence="4" id="KW-0285">Flavoprotein</keyword>
<reference evidence="18 19" key="1">
    <citation type="submission" date="2017-06" db="EMBL/GenBank/DDBJ databases">
        <authorList>
            <person name="Kim H.J."/>
            <person name="Triplett B.A."/>
        </authorList>
    </citation>
    <scope>NUCLEOTIDE SEQUENCE [LARGE SCALE GENOMIC DNA]</scope>
    <source>
        <strain evidence="18 19">DSM 43151</strain>
    </source>
</reference>
<keyword evidence="7" id="KW-0443">Lipid metabolism</keyword>
<dbReference type="GO" id="GO:0004769">
    <property type="term" value="F:steroid Delta-isomerase activity"/>
    <property type="evidence" value="ECO:0007669"/>
    <property type="project" value="UniProtKB-EC"/>
</dbReference>
<name>A0A239J446_9ACTN</name>
<keyword evidence="10" id="KW-0413">Isomerase</keyword>
<gene>
    <name evidence="18" type="ORF">SAMN06264365_13259</name>
</gene>
<feature type="domain" description="Glucose-methanol-choline oxidoreductase C-terminal" evidence="17">
    <location>
        <begin position="463"/>
        <end position="517"/>
    </location>
</feature>
<evidence type="ECO:0000256" key="7">
    <source>
        <dbReference type="ARBA" id="ARBA00023098"/>
    </source>
</evidence>
<evidence type="ECO:0000256" key="14">
    <source>
        <dbReference type="ARBA" id="ARBA00049744"/>
    </source>
</evidence>
<dbReference type="Pfam" id="PF05199">
    <property type="entry name" value="GMC_oxred_C"/>
    <property type="match status" value="1"/>
</dbReference>
<evidence type="ECO:0000313" key="18">
    <source>
        <dbReference type="EMBL" id="SNT00585.1"/>
    </source>
</evidence>
<keyword evidence="8" id="KW-1207">Sterol metabolism</keyword>
<dbReference type="EC" id="1.1.3.6" evidence="13"/>
<dbReference type="OrthoDB" id="9798604at2"/>
<evidence type="ECO:0000256" key="1">
    <source>
        <dbReference type="ARBA" id="ARBA00001974"/>
    </source>
</evidence>
<evidence type="ECO:0000256" key="15">
    <source>
        <dbReference type="ARBA" id="ARBA00049778"/>
    </source>
</evidence>
<proteinExistence type="inferred from homology"/>
<dbReference type="InterPro" id="IPR052542">
    <property type="entry name" value="Cholesterol_Oxidase"/>
</dbReference>
<keyword evidence="9" id="KW-0753">Steroid metabolism</keyword>
<feature type="region of interest" description="Disordered" evidence="16">
    <location>
        <begin position="551"/>
        <end position="576"/>
    </location>
</feature>
<evidence type="ECO:0000256" key="2">
    <source>
        <dbReference type="ARBA" id="ARBA00010790"/>
    </source>
</evidence>
<evidence type="ECO:0000256" key="6">
    <source>
        <dbReference type="ARBA" id="ARBA00023002"/>
    </source>
</evidence>
<dbReference type="GO" id="GO:0008203">
    <property type="term" value="P:cholesterol metabolic process"/>
    <property type="evidence" value="ECO:0007669"/>
    <property type="project" value="UniProtKB-KW"/>
</dbReference>
<dbReference type="PANTHER" id="PTHR47470">
    <property type="entry name" value="CHOLESTEROL OXIDASE"/>
    <property type="match status" value="1"/>
</dbReference>
<sequence>MTHHDYDVLVIGSGFGGSVSALRLTEKNYRVGVLEAGRRYTSEQLPKTSWDARKFVWAPALGLYGIQRIHLLRDVVILGGAGVGGGSLNYANTLYEPLAPFFADPQWARITDWRDELADHYDQARRMLGVTQNPTVTEADNVIKSVADDMGVGRSFTLTPVGVFFGEAGRPPGTEVDDPFFGGAGPKRHTCIECGSCMTGCRHNAKNTLDKNYLYLAERNGCVIHPMTTVVDVKPLPGGGYAVHTVTTGRSVRRRRNRRTFTAGQVVFSAGTYNTQRLMHRLRDTGSLPNISARLGHLTRTNSESILGVKARAKNPAYTQGVAITSSIHVDEHTHIEPVRYGKGSNAMALLQTALTDGDQGRPRWVTWARTLLTQPRQWTWFSPRNWSERTIILLVMQALDNSITVRGRRNLLGRYTLTSGPGHGEPNPTWIPAANDAARRVASKIDGVAGGTIGEIANIPLTAHFIGGCPIGDSPETGVIDPYHRLYGHPGIHVADGSTVSANLGVNPSLTITAQAERAMSFWPNRGEPDPRPALGSAYQRLAPVAPARPAVPVGAPGALRTPGAAPSSADSSAP</sequence>
<evidence type="ECO:0000256" key="9">
    <source>
        <dbReference type="ARBA" id="ARBA00023221"/>
    </source>
</evidence>
<evidence type="ECO:0000256" key="11">
    <source>
        <dbReference type="ARBA" id="ARBA00038856"/>
    </source>
</evidence>
<dbReference type="GO" id="GO:0016995">
    <property type="term" value="F:cholesterol oxidase activity"/>
    <property type="evidence" value="ECO:0007669"/>
    <property type="project" value="UniProtKB-EC"/>
</dbReference>
<dbReference type="InterPro" id="IPR036188">
    <property type="entry name" value="FAD/NAD-bd_sf"/>
</dbReference>
<keyword evidence="19" id="KW-1185">Reference proteome</keyword>
<dbReference type="EC" id="5.3.3.1" evidence="11"/>
<evidence type="ECO:0000259" key="17">
    <source>
        <dbReference type="Pfam" id="PF05199"/>
    </source>
</evidence>
<evidence type="ECO:0000256" key="4">
    <source>
        <dbReference type="ARBA" id="ARBA00022630"/>
    </source>
</evidence>
<evidence type="ECO:0000256" key="12">
    <source>
        <dbReference type="ARBA" id="ARBA00049645"/>
    </source>
</evidence>
<evidence type="ECO:0000256" key="10">
    <source>
        <dbReference type="ARBA" id="ARBA00023235"/>
    </source>
</evidence>
<dbReference type="InterPro" id="IPR007867">
    <property type="entry name" value="GMC_OxRtase_C"/>
</dbReference>
<evidence type="ECO:0000256" key="16">
    <source>
        <dbReference type="SAM" id="MobiDB-lite"/>
    </source>
</evidence>